<sequence>MLSVTITLLAAAATVSAQGIVPPYMTSFQPAPTPCLGGPQSCYTSTVTGPNPAALYYLCDWVPDRDRQLQQAYWLRMKEPCLGTRSNGSQQKYDPSGDGEEKGNEVTQATESGELFQLLLSTEILLLHFTLYKMLSS</sequence>
<reference evidence="3" key="1">
    <citation type="submission" date="2020-02" db="EMBL/GenBank/DDBJ databases">
        <authorList>
            <person name="Palmer J.M."/>
        </authorList>
    </citation>
    <scope>NUCLEOTIDE SEQUENCE</scope>
    <source>
        <strain evidence="3">EPUS1.4</strain>
        <tissue evidence="3">Thallus</tissue>
    </source>
</reference>
<accession>A0A8H7E191</accession>
<evidence type="ECO:0000256" key="2">
    <source>
        <dbReference type="SAM" id="SignalP"/>
    </source>
</evidence>
<organism evidence="3 4">
    <name type="scientific">Endocarpon pusillum</name>
    <dbReference type="NCBI Taxonomy" id="364733"/>
    <lineage>
        <taxon>Eukaryota</taxon>
        <taxon>Fungi</taxon>
        <taxon>Dikarya</taxon>
        <taxon>Ascomycota</taxon>
        <taxon>Pezizomycotina</taxon>
        <taxon>Eurotiomycetes</taxon>
        <taxon>Chaetothyriomycetidae</taxon>
        <taxon>Verrucariales</taxon>
        <taxon>Verrucariaceae</taxon>
        <taxon>Endocarpon</taxon>
    </lineage>
</organism>
<dbReference type="EMBL" id="JAACFV010000079">
    <property type="protein sequence ID" value="KAF7506844.1"/>
    <property type="molecule type" value="Genomic_DNA"/>
</dbReference>
<feature type="chain" id="PRO_5034712311" evidence="2">
    <location>
        <begin position="18"/>
        <end position="137"/>
    </location>
</feature>
<feature type="compositionally biased region" description="Polar residues" evidence="1">
    <location>
        <begin position="84"/>
        <end position="93"/>
    </location>
</feature>
<keyword evidence="4" id="KW-1185">Reference proteome</keyword>
<name>A0A8H7E191_9EURO</name>
<evidence type="ECO:0000256" key="1">
    <source>
        <dbReference type="SAM" id="MobiDB-lite"/>
    </source>
</evidence>
<dbReference type="AlphaFoldDB" id="A0A8H7E191"/>
<feature type="region of interest" description="Disordered" evidence="1">
    <location>
        <begin position="82"/>
        <end position="107"/>
    </location>
</feature>
<evidence type="ECO:0000313" key="3">
    <source>
        <dbReference type="EMBL" id="KAF7506844.1"/>
    </source>
</evidence>
<protein>
    <submittedName>
        <fullName evidence="3">Uncharacterized protein</fullName>
    </submittedName>
</protein>
<gene>
    <name evidence="3" type="ORF">GJ744_011190</name>
</gene>
<evidence type="ECO:0000313" key="4">
    <source>
        <dbReference type="Proteomes" id="UP000606974"/>
    </source>
</evidence>
<proteinExistence type="predicted"/>
<dbReference type="Proteomes" id="UP000606974">
    <property type="component" value="Unassembled WGS sequence"/>
</dbReference>
<keyword evidence="2" id="KW-0732">Signal</keyword>
<feature type="signal peptide" evidence="2">
    <location>
        <begin position="1"/>
        <end position="17"/>
    </location>
</feature>
<comment type="caution">
    <text evidence="3">The sequence shown here is derived from an EMBL/GenBank/DDBJ whole genome shotgun (WGS) entry which is preliminary data.</text>
</comment>